<dbReference type="InterPro" id="IPR015424">
    <property type="entry name" value="PyrdxlP-dep_Trfase"/>
</dbReference>
<evidence type="ECO:0000256" key="4">
    <source>
        <dbReference type="ARBA" id="ARBA00023239"/>
    </source>
</evidence>
<dbReference type="AlphaFoldDB" id="A0A382FP33"/>
<protein>
    <recommendedName>
        <fullName evidence="6">Cystathionine beta-lyase</fullName>
    </recommendedName>
</protein>
<evidence type="ECO:0000256" key="2">
    <source>
        <dbReference type="ARBA" id="ARBA00009077"/>
    </source>
</evidence>
<dbReference type="GO" id="GO:0030170">
    <property type="term" value="F:pyridoxal phosphate binding"/>
    <property type="evidence" value="ECO:0007669"/>
    <property type="project" value="InterPro"/>
</dbReference>
<dbReference type="GO" id="GO:0019346">
    <property type="term" value="P:transsulfuration"/>
    <property type="evidence" value="ECO:0007669"/>
    <property type="project" value="InterPro"/>
</dbReference>
<gene>
    <name evidence="5" type="ORF">METZ01_LOCUS216721</name>
</gene>
<sequence length="84" mass="9129">FGTTLKPCPREAVAAMVDGLELFGMGASWGGYESLVLPQDPNAFRSVTPWPYEGQCIRFHIGLEDTDDLIADLVAGFKRLDAAL</sequence>
<proteinExistence type="inferred from homology"/>
<keyword evidence="3" id="KW-0663">Pyridoxal phosphate</keyword>
<dbReference type="InterPro" id="IPR000277">
    <property type="entry name" value="Cys/Met-Metab_PyrdxlP-dep_enz"/>
</dbReference>
<dbReference type="PANTHER" id="PTHR43500">
    <property type="entry name" value="CYSTATHIONINE BETA-LYASE-RELATED"/>
    <property type="match status" value="1"/>
</dbReference>
<dbReference type="Pfam" id="PF01053">
    <property type="entry name" value="Cys_Met_Meta_PP"/>
    <property type="match status" value="1"/>
</dbReference>
<reference evidence="5" key="1">
    <citation type="submission" date="2018-05" db="EMBL/GenBank/DDBJ databases">
        <authorList>
            <person name="Lanie J.A."/>
            <person name="Ng W.-L."/>
            <person name="Kazmierczak K.M."/>
            <person name="Andrzejewski T.M."/>
            <person name="Davidsen T.M."/>
            <person name="Wayne K.J."/>
            <person name="Tettelin H."/>
            <person name="Glass J.I."/>
            <person name="Rusch D."/>
            <person name="Podicherti R."/>
            <person name="Tsui H.-C.T."/>
            <person name="Winkler M.E."/>
        </authorList>
    </citation>
    <scope>NUCLEOTIDE SEQUENCE</scope>
</reference>
<comment type="similarity">
    <text evidence="2">Belongs to the trans-sulfuration enzymes family.</text>
</comment>
<keyword evidence="4" id="KW-0456">Lyase</keyword>
<evidence type="ECO:0000256" key="1">
    <source>
        <dbReference type="ARBA" id="ARBA00001933"/>
    </source>
</evidence>
<evidence type="ECO:0008006" key="6">
    <source>
        <dbReference type="Google" id="ProtNLM"/>
    </source>
</evidence>
<dbReference type="GO" id="GO:0047804">
    <property type="term" value="F:cysteine-S-conjugate beta-lyase activity"/>
    <property type="evidence" value="ECO:0007669"/>
    <property type="project" value="InterPro"/>
</dbReference>
<dbReference type="SUPFAM" id="SSF53383">
    <property type="entry name" value="PLP-dependent transferases"/>
    <property type="match status" value="1"/>
</dbReference>
<evidence type="ECO:0000313" key="5">
    <source>
        <dbReference type="EMBL" id="SVB63867.1"/>
    </source>
</evidence>
<dbReference type="PANTHER" id="PTHR43500:SF1">
    <property type="entry name" value="CYSTATHIONINE BETA-LYASE-RELATED"/>
    <property type="match status" value="1"/>
</dbReference>
<evidence type="ECO:0000256" key="3">
    <source>
        <dbReference type="ARBA" id="ARBA00022898"/>
    </source>
</evidence>
<dbReference type="GO" id="GO:0019450">
    <property type="term" value="P:L-cysteine catabolic process to pyruvate"/>
    <property type="evidence" value="ECO:0007669"/>
    <property type="project" value="TreeGrafter"/>
</dbReference>
<dbReference type="InterPro" id="IPR006233">
    <property type="entry name" value="Cys_b_lyase_bac"/>
</dbReference>
<accession>A0A382FP33</accession>
<feature type="non-terminal residue" evidence="5">
    <location>
        <position position="1"/>
    </location>
</feature>
<dbReference type="Gene3D" id="3.90.1150.10">
    <property type="entry name" value="Aspartate Aminotransferase, domain 1"/>
    <property type="match status" value="1"/>
</dbReference>
<name>A0A382FP33_9ZZZZ</name>
<dbReference type="EMBL" id="UINC01050649">
    <property type="protein sequence ID" value="SVB63867.1"/>
    <property type="molecule type" value="Genomic_DNA"/>
</dbReference>
<dbReference type="InterPro" id="IPR015422">
    <property type="entry name" value="PyrdxlP-dep_Trfase_small"/>
</dbReference>
<comment type="cofactor">
    <cofactor evidence="1">
        <name>pyridoxal 5'-phosphate</name>
        <dbReference type="ChEBI" id="CHEBI:597326"/>
    </cofactor>
</comment>
<organism evidence="5">
    <name type="scientific">marine metagenome</name>
    <dbReference type="NCBI Taxonomy" id="408172"/>
    <lineage>
        <taxon>unclassified sequences</taxon>
        <taxon>metagenomes</taxon>
        <taxon>ecological metagenomes</taxon>
    </lineage>
</organism>